<accession>A0A6V8KHY7</accession>
<feature type="compositionally biased region" description="Basic residues" evidence="1">
    <location>
        <begin position="40"/>
        <end position="55"/>
    </location>
</feature>
<feature type="region of interest" description="Disordered" evidence="1">
    <location>
        <begin position="1"/>
        <end position="66"/>
    </location>
</feature>
<dbReference type="EMBL" id="BLPF01000002">
    <property type="protein sequence ID" value="GFJ83030.1"/>
    <property type="molecule type" value="Genomic_DNA"/>
</dbReference>
<comment type="caution">
    <text evidence="2">The sequence shown here is derived from an EMBL/GenBank/DDBJ whole genome shotgun (WGS) entry which is preliminary data.</text>
</comment>
<reference evidence="2 3" key="1">
    <citation type="submission" date="2020-03" db="EMBL/GenBank/DDBJ databases">
        <title>Whole genome shotgun sequence of Phytohabitans houttuyneae NBRC 108639.</title>
        <authorList>
            <person name="Komaki H."/>
            <person name="Tamura T."/>
        </authorList>
    </citation>
    <scope>NUCLEOTIDE SEQUENCE [LARGE SCALE GENOMIC DNA]</scope>
    <source>
        <strain evidence="2 3">NBRC 108639</strain>
    </source>
</reference>
<protein>
    <submittedName>
        <fullName evidence="2">Uncharacterized protein</fullName>
    </submittedName>
</protein>
<sequence>MRRRAAGSVVQAAARARSAAAATRPSRAPTINRTTDRVPPRRNRRERTHPAKRSHIPQSPHPPQPARFTRLIRELVGVSVGVLAHEVPDQPGPA</sequence>
<evidence type="ECO:0000313" key="3">
    <source>
        <dbReference type="Proteomes" id="UP000482800"/>
    </source>
</evidence>
<evidence type="ECO:0000256" key="1">
    <source>
        <dbReference type="SAM" id="MobiDB-lite"/>
    </source>
</evidence>
<gene>
    <name evidence="2" type="ORF">Phou_072100</name>
</gene>
<dbReference type="Proteomes" id="UP000482800">
    <property type="component" value="Unassembled WGS sequence"/>
</dbReference>
<organism evidence="2 3">
    <name type="scientific">Phytohabitans houttuyneae</name>
    <dbReference type="NCBI Taxonomy" id="1076126"/>
    <lineage>
        <taxon>Bacteria</taxon>
        <taxon>Bacillati</taxon>
        <taxon>Actinomycetota</taxon>
        <taxon>Actinomycetes</taxon>
        <taxon>Micromonosporales</taxon>
        <taxon>Micromonosporaceae</taxon>
    </lineage>
</organism>
<proteinExistence type="predicted"/>
<dbReference type="AlphaFoldDB" id="A0A6V8KHY7"/>
<feature type="compositionally biased region" description="Low complexity" evidence="1">
    <location>
        <begin position="1"/>
        <end position="28"/>
    </location>
</feature>
<reference evidence="2 3" key="2">
    <citation type="submission" date="2020-03" db="EMBL/GenBank/DDBJ databases">
        <authorList>
            <person name="Ichikawa N."/>
            <person name="Kimura A."/>
            <person name="Kitahashi Y."/>
            <person name="Uohara A."/>
        </authorList>
    </citation>
    <scope>NUCLEOTIDE SEQUENCE [LARGE SCALE GENOMIC DNA]</scope>
    <source>
        <strain evidence="2 3">NBRC 108639</strain>
    </source>
</reference>
<name>A0A6V8KHY7_9ACTN</name>
<evidence type="ECO:0000313" key="2">
    <source>
        <dbReference type="EMBL" id="GFJ83030.1"/>
    </source>
</evidence>
<keyword evidence="3" id="KW-1185">Reference proteome</keyword>